<name>A0AAN6NGK1_9PEZI</name>
<dbReference type="AlphaFoldDB" id="A0AAN6NGK1"/>
<organism evidence="3 4">
    <name type="scientific">Diplogelasinospora grovesii</name>
    <dbReference type="NCBI Taxonomy" id="303347"/>
    <lineage>
        <taxon>Eukaryota</taxon>
        <taxon>Fungi</taxon>
        <taxon>Dikarya</taxon>
        <taxon>Ascomycota</taxon>
        <taxon>Pezizomycotina</taxon>
        <taxon>Sordariomycetes</taxon>
        <taxon>Sordariomycetidae</taxon>
        <taxon>Sordariales</taxon>
        <taxon>Diplogelasinosporaceae</taxon>
        <taxon>Diplogelasinospora</taxon>
    </lineage>
</organism>
<dbReference type="GO" id="GO:0034976">
    <property type="term" value="P:response to endoplasmic reticulum stress"/>
    <property type="evidence" value="ECO:0007669"/>
    <property type="project" value="TreeGrafter"/>
</dbReference>
<dbReference type="Pfam" id="PF13848">
    <property type="entry name" value="Thioredoxin_6"/>
    <property type="match status" value="1"/>
</dbReference>
<reference evidence="4" key="1">
    <citation type="journal article" date="2023" name="Mol. Phylogenet. Evol.">
        <title>Genome-scale phylogeny and comparative genomics of the fungal order Sordariales.</title>
        <authorList>
            <person name="Hensen N."/>
            <person name="Bonometti L."/>
            <person name="Westerberg I."/>
            <person name="Brannstrom I.O."/>
            <person name="Guillou S."/>
            <person name="Cros-Aarteil S."/>
            <person name="Calhoun S."/>
            <person name="Haridas S."/>
            <person name="Kuo A."/>
            <person name="Mondo S."/>
            <person name="Pangilinan J."/>
            <person name="Riley R."/>
            <person name="LaButti K."/>
            <person name="Andreopoulos B."/>
            <person name="Lipzen A."/>
            <person name="Chen C."/>
            <person name="Yan M."/>
            <person name="Daum C."/>
            <person name="Ng V."/>
            <person name="Clum A."/>
            <person name="Steindorff A."/>
            <person name="Ohm R.A."/>
            <person name="Martin F."/>
            <person name="Silar P."/>
            <person name="Natvig D.O."/>
            <person name="Lalanne C."/>
            <person name="Gautier V."/>
            <person name="Ament-Velasquez S.L."/>
            <person name="Kruys A."/>
            <person name="Hutchinson M.I."/>
            <person name="Powell A.J."/>
            <person name="Barry K."/>
            <person name="Miller A.N."/>
            <person name="Grigoriev I.V."/>
            <person name="Debuchy R."/>
            <person name="Gladieux P."/>
            <person name="Hiltunen Thoren M."/>
            <person name="Johannesson H."/>
        </authorList>
    </citation>
    <scope>NUCLEOTIDE SEQUENCE [LARGE SCALE GENOMIC DNA]</scope>
    <source>
        <strain evidence="4">CBS 340.73</strain>
    </source>
</reference>
<dbReference type="GO" id="GO:0005783">
    <property type="term" value="C:endoplasmic reticulum"/>
    <property type="evidence" value="ECO:0007669"/>
    <property type="project" value="TreeGrafter"/>
</dbReference>
<dbReference type="CDD" id="cd02982">
    <property type="entry name" value="PDI_b'_family"/>
    <property type="match status" value="1"/>
</dbReference>
<keyword evidence="2" id="KW-0732">Signal</keyword>
<protein>
    <submittedName>
        <fullName evidence="3">Protein disulfide-isomerase</fullName>
    </submittedName>
</protein>
<evidence type="ECO:0000256" key="2">
    <source>
        <dbReference type="SAM" id="SignalP"/>
    </source>
</evidence>
<accession>A0AAN6NGK1</accession>
<sequence>MRYQSWTLGLALLAWRTTAWEHVTEAKIREALDSSGYTLIASLESEWGSLQAAEKNENIVSFDCEAHLKACKDLDIVSFPAIRLYHRDGRMDRYRGKRKARLIAMFLYRALRPTVLETNGQALSSLLQLDDVVIVAHPIPDDSSLYERFKALARHYRDRFSFIVSSRLESTSVLQCHNNIDDEKHFTSEVASVQALENFVQLCSEPLIPELTRSNEQQYTTTGKSILHYFAVTDDEKERYRSEMRPLAKKYREFLHFTITDANEYSEMLPTVGLKAGSKTGLALENANTGDMFPYTGAKDIVSAVTVEKFLEDIIDGRLKPWRGGGSAARQERRHEEL</sequence>
<evidence type="ECO:0000313" key="3">
    <source>
        <dbReference type="EMBL" id="KAK3944443.1"/>
    </source>
</evidence>
<feature type="signal peptide" evidence="2">
    <location>
        <begin position="1"/>
        <end position="19"/>
    </location>
</feature>
<dbReference type="SUPFAM" id="SSF52833">
    <property type="entry name" value="Thioredoxin-like"/>
    <property type="match status" value="2"/>
</dbReference>
<keyword evidence="4" id="KW-1185">Reference proteome</keyword>
<dbReference type="GO" id="GO:0003756">
    <property type="term" value="F:protein disulfide isomerase activity"/>
    <property type="evidence" value="ECO:0007669"/>
    <property type="project" value="TreeGrafter"/>
</dbReference>
<dbReference type="Gene3D" id="3.40.30.10">
    <property type="entry name" value="Glutaredoxin"/>
    <property type="match status" value="2"/>
</dbReference>
<dbReference type="EMBL" id="MU853759">
    <property type="protein sequence ID" value="KAK3944443.1"/>
    <property type="molecule type" value="Genomic_DNA"/>
</dbReference>
<feature type="chain" id="PRO_5042829028" evidence="2">
    <location>
        <begin position="20"/>
        <end position="338"/>
    </location>
</feature>
<comment type="similarity">
    <text evidence="1">Belongs to the protein disulfide isomerase family.</text>
</comment>
<dbReference type="PANTHER" id="PTHR18929">
    <property type="entry name" value="PROTEIN DISULFIDE ISOMERASE"/>
    <property type="match status" value="1"/>
</dbReference>
<dbReference type="GO" id="GO:0006457">
    <property type="term" value="P:protein folding"/>
    <property type="evidence" value="ECO:0007669"/>
    <property type="project" value="TreeGrafter"/>
</dbReference>
<proteinExistence type="inferred from homology"/>
<dbReference type="Proteomes" id="UP001303473">
    <property type="component" value="Unassembled WGS sequence"/>
</dbReference>
<evidence type="ECO:0000313" key="4">
    <source>
        <dbReference type="Proteomes" id="UP001303473"/>
    </source>
</evidence>
<dbReference type="InterPro" id="IPR036249">
    <property type="entry name" value="Thioredoxin-like_sf"/>
</dbReference>
<comment type="caution">
    <text evidence="3">The sequence shown here is derived from an EMBL/GenBank/DDBJ whole genome shotgun (WGS) entry which is preliminary data.</text>
</comment>
<gene>
    <name evidence="3" type="ORF">QBC46DRAFT_456146</name>
</gene>
<evidence type="ECO:0000256" key="1">
    <source>
        <dbReference type="ARBA" id="ARBA00006347"/>
    </source>
</evidence>